<feature type="signal peptide" evidence="8">
    <location>
        <begin position="1"/>
        <end position="24"/>
    </location>
</feature>
<proteinExistence type="inferred from homology"/>
<feature type="chain" id="PRO_5043691629" description="LPS-assembly lipoprotein LptE" evidence="8">
    <location>
        <begin position="25"/>
        <end position="230"/>
    </location>
</feature>
<reference evidence="9" key="1">
    <citation type="journal article" date="2014" name="Int. J. Syst. Evol. Microbiol.">
        <title>Complete genome sequence of Corynebacterium casei LMG S-19264T (=DSM 44701T), isolated from a smear-ripened cheese.</title>
        <authorList>
            <consortium name="US DOE Joint Genome Institute (JGI-PGF)"/>
            <person name="Walter F."/>
            <person name="Albersmeier A."/>
            <person name="Kalinowski J."/>
            <person name="Ruckert C."/>
        </authorList>
    </citation>
    <scope>NUCLEOTIDE SEQUENCE</scope>
    <source>
        <strain evidence="9">KCTC 12344</strain>
    </source>
</reference>
<keyword evidence="3 6" id="KW-0564">Palmitate</keyword>
<dbReference type="InterPro" id="IPR007485">
    <property type="entry name" value="LPS_assembly_LptE"/>
</dbReference>
<evidence type="ECO:0000256" key="4">
    <source>
        <dbReference type="ARBA" id="ARBA00023237"/>
    </source>
</evidence>
<keyword evidence="4 6" id="KW-0998">Cell outer membrane</keyword>
<evidence type="ECO:0000256" key="2">
    <source>
        <dbReference type="ARBA" id="ARBA00023136"/>
    </source>
</evidence>
<dbReference type="RefSeq" id="WP_134385545.1">
    <property type="nucleotide sequence ID" value="NZ_BMWW01000006.1"/>
</dbReference>
<dbReference type="PANTHER" id="PTHR38098:SF1">
    <property type="entry name" value="LPS-ASSEMBLY LIPOPROTEIN LPTE"/>
    <property type="match status" value="1"/>
</dbReference>
<comment type="similarity">
    <text evidence="6">Belongs to the LptE lipoprotein family.</text>
</comment>
<evidence type="ECO:0000313" key="10">
    <source>
        <dbReference type="EMBL" id="QBQ37177.1"/>
    </source>
</evidence>
<evidence type="ECO:0000313" key="12">
    <source>
        <dbReference type="Proteomes" id="UP000619512"/>
    </source>
</evidence>
<keyword evidence="5 6" id="KW-0449">Lipoprotein</keyword>
<dbReference type="GO" id="GO:0009279">
    <property type="term" value="C:cell outer membrane"/>
    <property type="evidence" value="ECO:0007669"/>
    <property type="project" value="UniProtKB-SubCell"/>
</dbReference>
<comment type="subunit">
    <text evidence="6">Component of the lipopolysaccharide transport and assembly complex. Interacts with LptD.</text>
</comment>
<evidence type="ECO:0000313" key="11">
    <source>
        <dbReference type="Proteomes" id="UP000294359"/>
    </source>
</evidence>
<keyword evidence="11" id="KW-1185">Reference proteome</keyword>
<keyword evidence="1 6" id="KW-0732">Signal</keyword>
<gene>
    <name evidence="9" type="primary">rlpB</name>
    <name evidence="6" type="synonym">lptE</name>
    <name evidence="10" type="ORF">E1742_14095</name>
    <name evidence="9" type="ORF">GCM10007388_35370</name>
</gene>
<dbReference type="GO" id="GO:0015920">
    <property type="term" value="P:lipopolysaccharide transport"/>
    <property type="evidence" value="ECO:0007669"/>
    <property type="project" value="TreeGrafter"/>
</dbReference>
<dbReference type="GO" id="GO:1990351">
    <property type="term" value="C:transporter complex"/>
    <property type="evidence" value="ECO:0007669"/>
    <property type="project" value="TreeGrafter"/>
</dbReference>
<evidence type="ECO:0000313" key="9">
    <source>
        <dbReference type="EMBL" id="GGY98737.1"/>
    </source>
</evidence>
<dbReference type="GO" id="GO:0001530">
    <property type="term" value="F:lipopolysaccharide binding"/>
    <property type="evidence" value="ECO:0007669"/>
    <property type="project" value="TreeGrafter"/>
</dbReference>
<reference evidence="9" key="3">
    <citation type="submission" date="2022-12" db="EMBL/GenBank/DDBJ databases">
        <authorList>
            <person name="Sun Q."/>
            <person name="Kim S."/>
        </authorList>
    </citation>
    <scope>NUCLEOTIDE SEQUENCE</scope>
    <source>
        <strain evidence="9">KCTC 12344</strain>
    </source>
</reference>
<keyword evidence="2 6" id="KW-0472">Membrane</keyword>
<evidence type="ECO:0000256" key="5">
    <source>
        <dbReference type="ARBA" id="ARBA00023288"/>
    </source>
</evidence>
<dbReference type="Gene3D" id="3.30.160.150">
    <property type="entry name" value="Lipoprotein like domain"/>
    <property type="match status" value="1"/>
</dbReference>
<name>A0A4P7BGL1_9BURK</name>
<dbReference type="Pfam" id="PF04390">
    <property type="entry name" value="LptE"/>
    <property type="match status" value="1"/>
</dbReference>
<accession>A0A4P7BGL1</accession>
<comment type="function">
    <text evidence="6">Together with LptD, is involved in the assembly of lipopolysaccharide (LPS) at the surface of the outer membrane. Required for the proper assembly of LptD. Binds LPS and may serve as the LPS recognition site at the outer membrane.</text>
</comment>
<dbReference type="PROSITE" id="PS51257">
    <property type="entry name" value="PROKAR_LIPOPROTEIN"/>
    <property type="match status" value="1"/>
</dbReference>
<evidence type="ECO:0000256" key="7">
    <source>
        <dbReference type="SAM" id="MobiDB-lite"/>
    </source>
</evidence>
<dbReference type="EMBL" id="CP038026">
    <property type="protein sequence ID" value="QBQ37177.1"/>
    <property type="molecule type" value="Genomic_DNA"/>
</dbReference>
<evidence type="ECO:0000256" key="3">
    <source>
        <dbReference type="ARBA" id="ARBA00023139"/>
    </source>
</evidence>
<protein>
    <recommendedName>
        <fullName evidence="6">LPS-assembly lipoprotein LptE</fullName>
    </recommendedName>
</protein>
<dbReference type="OrthoDB" id="5298094at2"/>
<comment type="subcellular location">
    <subcellularLocation>
        <location evidence="6">Cell outer membrane</location>
        <topology evidence="6">Lipid-anchor</topology>
    </subcellularLocation>
</comment>
<feature type="region of interest" description="Disordered" evidence="7">
    <location>
        <begin position="175"/>
        <end position="230"/>
    </location>
</feature>
<sequence>MAQTLTRLTRNAVLLAALAGSVTACGFHLRGSGGNYTLPFRTMYVGLPESSPLAIDLKRNIRVNGNTVIVNDAKAADGVIEVITDPERTRTKTILSLNSAGRVSEYLLSYNIVFRVRDRNGAELLAPTQITLTRPITFNETQLLAKEQEEAMLYRDMQGDLVQQMMRRMAAIKPGTVPPPATHSGSVLTMPGTAPVDATPAGTAVPVMPSSAPAEQATQPVVVPGTSKNQ</sequence>
<dbReference type="EMBL" id="BMWW01000006">
    <property type="protein sequence ID" value="GGY98737.1"/>
    <property type="molecule type" value="Genomic_DNA"/>
</dbReference>
<dbReference type="AlphaFoldDB" id="A0A4P7BGL1"/>
<evidence type="ECO:0000256" key="8">
    <source>
        <dbReference type="SAM" id="SignalP"/>
    </source>
</evidence>
<evidence type="ECO:0000256" key="1">
    <source>
        <dbReference type="ARBA" id="ARBA00022729"/>
    </source>
</evidence>
<dbReference type="HAMAP" id="MF_01186">
    <property type="entry name" value="LPS_assembly_LptE"/>
    <property type="match status" value="1"/>
</dbReference>
<reference evidence="10 11" key="2">
    <citation type="submission" date="2019-03" db="EMBL/GenBank/DDBJ databases">
        <title>Draft Genome Sequences of Six Type Strains of the Genus Massilia.</title>
        <authorList>
            <person name="Miess H."/>
            <person name="Frediansyhah A."/>
            <person name="Gross H."/>
        </authorList>
    </citation>
    <scope>NUCLEOTIDE SEQUENCE [LARGE SCALE GENOMIC DNA]</scope>
    <source>
        <strain evidence="10 11">DSM 17505</strain>
    </source>
</reference>
<dbReference type="Proteomes" id="UP000619512">
    <property type="component" value="Unassembled WGS sequence"/>
</dbReference>
<dbReference type="PANTHER" id="PTHR38098">
    <property type="entry name" value="LPS-ASSEMBLY LIPOPROTEIN LPTE"/>
    <property type="match status" value="1"/>
</dbReference>
<organism evidence="9 12">
    <name type="scientific">Pseudoduganella plicata</name>
    <dbReference type="NCBI Taxonomy" id="321984"/>
    <lineage>
        <taxon>Bacteria</taxon>
        <taxon>Pseudomonadati</taxon>
        <taxon>Pseudomonadota</taxon>
        <taxon>Betaproteobacteria</taxon>
        <taxon>Burkholderiales</taxon>
        <taxon>Oxalobacteraceae</taxon>
        <taxon>Telluria group</taxon>
        <taxon>Pseudoduganella</taxon>
    </lineage>
</organism>
<dbReference type="Proteomes" id="UP000294359">
    <property type="component" value="Chromosome"/>
</dbReference>
<evidence type="ECO:0000256" key="6">
    <source>
        <dbReference type="HAMAP-Rule" id="MF_01186"/>
    </source>
</evidence>
<dbReference type="GO" id="GO:0043165">
    <property type="term" value="P:Gram-negative-bacterium-type cell outer membrane assembly"/>
    <property type="evidence" value="ECO:0007669"/>
    <property type="project" value="UniProtKB-UniRule"/>
</dbReference>